<name>A0A8C3W006_9CETA</name>
<evidence type="ECO:0000256" key="5">
    <source>
        <dbReference type="ARBA" id="ARBA00023288"/>
    </source>
</evidence>
<dbReference type="Ensembl" id="ENSCWAT00000007736.1">
    <property type="protein sequence ID" value="ENSCWAP00000007101.1"/>
    <property type="gene ID" value="ENSCWAG00000005481.1"/>
</dbReference>
<proteinExistence type="inferred from homology"/>
<dbReference type="PRINTS" id="PR01884">
    <property type="entry name" value="MALPROTEIN"/>
</dbReference>
<dbReference type="GeneTree" id="ENSGT00940000154987"/>
<feature type="transmembrane region" description="Helical" evidence="9">
    <location>
        <begin position="81"/>
        <end position="106"/>
    </location>
</feature>
<accession>A0A8C3W006</accession>
<gene>
    <name evidence="11" type="primary">MAL</name>
</gene>
<keyword evidence="5" id="KW-0449">Lipoprotein</keyword>
<organism evidence="11 12">
    <name type="scientific">Catagonus wagneri</name>
    <name type="common">Chacoan peccary</name>
    <dbReference type="NCBI Taxonomy" id="51154"/>
    <lineage>
        <taxon>Eukaryota</taxon>
        <taxon>Metazoa</taxon>
        <taxon>Chordata</taxon>
        <taxon>Craniata</taxon>
        <taxon>Vertebrata</taxon>
        <taxon>Euteleostomi</taxon>
        <taxon>Mammalia</taxon>
        <taxon>Eutheria</taxon>
        <taxon>Laurasiatheria</taxon>
        <taxon>Artiodactyla</taxon>
        <taxon>Suina</taxon>
        <taxon>Tayassuidae</taxon>
        <taxon>Catagonus</taxon>
    </lineage>
</organism>
<dbReference type="GO" id="GO:0016020">
    <property type="term" value="C:membrane"/>
    <property type="evidence" value="ECO:0007669"/>
    <property type="project" value="UniProtKB-SubCell"/>
</dbReference>
<protein>
    <recommendedName>
        <fullName evidence="7">Myelin and lymphocyte protein</fullName>
    </recommendedName>
</protein>
<evidence type="ECO:0000313" key="11">
    <source>
        <dbReference type="Ensembl" id="ENSCWAP00000007101.1"/>
    </source>
</evidence>
<keyword evidence="4 8" id="KW-0472">Membrane</keyword>
<dbReference type="PANTHER" id="PTHR22776:SF12">
    <property type="entry name" value="MYELIN AND LYMPHOCYTE PROTEIN"/>
    <property type="match status" value="1"/>
</dbReference>
<dbReference type="PANTHER" id="PTHR22776">
    <property type="entry name" value="MARVEL-CONTAINING POTENTIAL LIPID RAFT-ASSOCIATED PROTEIN"/>
    <property type="match status" value="1"/>
</dbReference>
<keyword evidence="12" id="KW-1185">Reference proteome</keyword>
<dbReference type="GO" id="GO:0042552">
    <property type="term" value="P:myelination"/>
    <property type="evidence" value="ECO:0007669"/>
    <property type="project" value="TreeGrafter"/>
</dbReference>
<evidence type="ECO:0000256" key="7">
    <source>
        <dbReference type="ARBA" id="ARBA00039981"/>
    </source>
</evidence>
<comment type="subcellular location">
    <subcellularLocation>
        <location evidence="1">Membrane</location>
        <topology evidence="1">Multi-pass membrane protein</topology>
    </subcellularLocation>
</comment>
<sequence length="111" mass="12038">MAPSAVPGGSSLPSGFAVFTTFPDLLLVFEFIFGGLVWILVASSHVPVPLVQGWVMFTSVFCFIATASLLFLYVIGAHGSGTFWITLVFSYAVTLLYVIHAVFSLIRWKSS</sequence>
<reference evidence="11" key="2">
    <citation type="submission" date="2025-09" db="UniProtKB">
        <authorList>
            <consortium name="Ensembl"/>
        </authorList>
    </citation>
    <scope>IDENTIFICATION</scope>
</reference>
<keyword evidence="3 9" id="KW-1133">Transmembrane helix</keyword>
<dbReference type="PROSITE" id="PS51225">
    <property type="entry name" value="MARVEL"/>
    <property type="match status" value="1"/>
</dbReference>
<dbReference type="InterPro" id="IPR013295">
    <property type="entry name" value="MAL"/>
</dbReference>
<dbReference type="Proteomes" id="UP000694540">
    <property type="component" value="Unplaced"/>
</dbReference>
<evidence type="ECO:0000256" key="6">
    <source>
        <dbReference type="ARBA" id="ARBA00034721"/>
    </source>
</evidence>
<evidence type="ECO:0000256" key="1">
    <source>
        <dbReference type="ARBA" id="ARBA00004141"/>
    </source>
</evidence>
<evidence type="ECO:0000256" key="8">
    <source>
        <dbReference type="PROSITE-ProRule" id="PRU00581"/>
    </source>
</evidence>
<feature type="transmembrane region" description="Helical" evidence="9">
    <location>
        <begin position="53"/>
        <end position="75"/>
    </location>
</feature>
<dbReference type="InterPro" id="IPR008253">
    <property type="entry name" value="Marvel"/>
</dbReference>
<comment type="similarity">
    <text evidence="6">Belongs to the MAL family.</text>
</comment>
<evidence type="ECO:0000256" key="2">
    <source>
        <dbReference type="ARBA" id="ARBA00022692"/>
    </source>
</evidence>
<evidence type="ECO:0000256" key="3">
    <source>
        <dbReference type="ARBA" id="ARBA00022989"/>
    </source>
</evidence>
<evidence type="ECO:0000256" key="9">
    <source>
        <dbReference type="SAM" id="Phobius"/>
    </source>
</evidence>
<feature type="domain" description="MARVEL" evidence="10">
    <location>
        <begin position="18"/>
        <end position="111"/>
    </location>
</feature>
<dbReference type="GO" id="GO:0019911">
    <property type="term" value="F:structural constituent of myelin sheath"/>
    <property type="evidence" value="ECO:0007669"/>
    <property type="project" value="TreeGrafter"/>
</dbReference>
<evidence type="ECO:0000313" key="12">
    <source>
        <dbReference type="Proteomes" id="UP000694540"/>
    </source>
</evidence>
<reference evidence="11" key="1">
    <citation type="submission" date="2025-08" db="UniProtKB">
        <authorList>
            <consortium name="Ensembl"/>
        </authorList>
    </citation>
    <scope>IDENTIFICATION</scope>
</reference>
<dbReference type="AlphaFoldDB" id="A0A8C3W006"/>
<keyword evidence="2 8" id="KW-0812">Transmembrane</keyword>
<evidence type="ECO:0000259" key="10">
    <source>
        <dbReference type="PROSITE" id="PS51225"/>
    </source>
</evidence>
<dbReference type="InterPro" id="IPR050578">
    <property type="entry name" value="MARVEL-CKLF_proteins"/>
</dbReference>
<evidence type="ECO:0000256" key="4">
    <source>
        <dbReference type="ARBA" id="ARBA00023136"/>
    </source>
</evidence>
<feature type="transmembrane region" description="Helical" evidence="9">
    <location>
        <begin position="16"/>
        <end position="41"/>
    </location>
</feature>